<dbReference type="Pfam" id="PF24595">
    <property type="entry name" value="DUF7619"/>
    <property type="match status" value="2"/>
</dbReference>
<evidence type="ECO:0000256" key="9">
    <source>
        <dbReference type="ARBA" id="ARBA00023125"/>
    </source>
</evidence>
<evidence type="ECO:0000259" key="11">
    <source>
        <dbReference type="Pfam" id="PF24595"/>
    </source>
</evidence>
<accession>A0A7R9FQ53</accession>
<evidence type="ECO:0000256" key="10">
    <source>
        <dbReference type="ARBA" id="ARBA00023204"/>
    </source>
</evidence>
<dbReference type="GO" id="GO:0003677">
    <property type="term" value="F:DNA binding"/>
    <property type="evidence" value="ECO:0007669"/>
    <property type="project" value="UniProtKB-KW"/>
</dbReference>
<dbReference type="EMBL" id="LR902580">
    <property type="protein sequence ID" value="CAD7250770.1"/>
    <property type="molecule type" value="Genomic_DNA"/>
</dbReference>
<reference evidence="12" key="1">
    <citation type="submission" date="2020-11" db="EMBL/GenBank/DDBJ databases">
        <authorList>
            <person name="Tran Van P."/>
        </authorList>
    </citation>
    <scope>NUCLEOTIDE SEQUENCE</scope>
</reference>
<evidence type="ECO:0000256" key="1">
    <source>
        <dbReference type="ARBA" id="ARBA00004496"/>
    </source>
</evidence>
<dbReference type="GO" id="GO:0005524">
    <property type="term" value="F:ATP binding"/>
    <property type="evidence" value="ECO:0007669"/>
    <property type="project" value="UniProtKB-KW"/>
</dbReference>
<dbReference type="PANTHER" id="PTHR43152">
    <property type="entry name" value="UVRABC SYSTEM PROTEIN A"/>
    <property type="match status" value="1"/>
</dbReference>
<evidence type="ECO:0000313" key="13">
    <source>
        <dbReference type="Proteomes" id="UP000677054"/>
    </source>
</evidence>
<evidence type="ECO:0000256" key="5">
    <source>
        <dbReference type="ARBA" id="ARBA00022763"/>
    </source>
</evidence>
<dbReference type="EMBL" id="CAJPEV010003063">
    <property type="protein sequence ID" value="CAG0898805.1"/>
    <property type="molecule type" value="Genomic_DNA"/>
</dbReference>
<keyword evidence="9" id="KW-0238">DNA-binding</keyword>
<dbReference type="NCBIfam" id="TIGR01451">
    <property type="entry name" value="B_ant_repeat"/>
    <property type="match status" value="2"/>
</dbReference>
<dbReference type="AlphaFoldDB" id="A0A7R9FQ53"/>
<keyword evidence="13" id="KW-1185">Reference proteome</keyword>
<dbReference type="Proteomes" id="UP000677054">
    <property type="component" value="Unassembled WGS sequence"/>
</dbReference>
<keyword evidence="4" id="KW-0547">Nucleotide-binding</keyword>
<dbReference type="GO" id="GO:0005737">
    <property type="term" value="C:cytoplasm"/>
    <property type="evidence" value="ECO:0007669"/>
    <property type="project" value="UniProtKB-SubCell"/>
</dbReference>
<evidence type="ECO:0000256" key="8">
    <source>
        <dbReference type="ARBA" id="ARBA00022881"/>
    </source>
</evidence>
<keyword evidence="10" id="KW-0234">DNA repair</keyword>
<dbReference type="GO" id="GO:0004518">
    <property type="term" value="F:nuclease activity"/>
    <property type="evidence" value="ECO:0007669"/>
    <property type="project" value="UniProtKB-KW"/>
</dbReference>
<keyword evidence="3" id="KW-0677">Repeat</keyword>
<keyword evidence="2" id="KW-0963">Cytoplasm</keyword>
<feature type="domain" description="DUF7619" evidence="11">
    <location>
        <begin position="212"/>
        <end position="309"/>
    </location>
</feature>
<evidence type="ECO:0000256" key="4">
    <source>
        <dbReference type="ARBA" id="ARBA00022741"/>
    </source>
</evidence>
<dbReference type="Gene3D" id="3.40.50.300">
    <property type="entry name" value="P-loop containing nucleotide triphosphate hydrolases"/>
    <property type="match status" value="2"/>
</dbReference>
<evidence type="ECO:0000313" key="12">
    <source>
        <dbReference type="EMBL" id="CAD7250770.1"/>
    </source>
</evidence>
<dbReference type="InterPro" id="IPR055353">
    <property type="entry name" value="DUF7619"/>
</dbReference>
<name>A0A7R9FQ53_9CRUS</name>
<dbReference type="SUPFAM" id="SSF52540">
    <property type="entry name" value="P-loop containing nucleoside triphosphate hydrolases"/>
    <property type="match status" value="2"/>
</dbReference>
<keyword evidence="8" id="KW-0267">Excision nuclease</keyword>
<sequence length="544" mass="60560">MPAVNAGDKLYLTASILDNIFTLENTVVGSYDPNDKTCLQGDRVKPDMVGEYVDYLIRFENTGNYAAENVVVKDIIDTKTFDVSTLKITDSSHEVYTRIEGNKVEFIFENIQLPFEDANNDGYIAFKIKTLPTLVLGDSLKNLADIYFDYNFPIRTNEAQTTVAFPVFTKDITTEVNIYPNPVTEILYLDKNDHWTKAEIYDIAGRIMRSASLEGDRVKPDMVGEYVDYLIRFENTGNYAAENVVVKDIIDTKTFDVSTLKITDASHEVYTRIEDNKVEFIFENIQLPFDDANNDGYIAFKIKTLPTLIIDFPDANFKNALVNSKCADTDGDNIFDADVDFNADGEIDVDEALRVTNKIPEKALEIILHGGDNSYGVAYGNVANDYLYDLANEGGESQRTRLASQIGSQLTGITYIMDEPSIGLHQRDNHKLIKALRDLTEIGNSVLVVEHDKDIMLASDYIIDLGPGAGMHGGEIVTMDKLVEKGNTVIIIEHNMDVIKVSDYVVDLGPEGGKAGGIIQFAGTPEAMIKKSNGHTAEYLKKEM</sequence>
<dbReference type="PANTHER" id="PTHR43152:SF3">
    <property type="entry name" value="UVRABC SYSTEM PROTEIN A"/>
    <property type="match status" value="1"/>
</dbReference>
<gene>
    <name evidence="12" type="ORF">DSTB1V02_LOCUS10539</name>
</gene>
<dbReference type="InterPro" id="IPR047589">
    <property type="entry name" value="DUF11_rpt"/>
</dbReference>
<evidence type="ECO:0000256" key="3">
    <source>
        <dbReference type="ARBA" id="ARBA00022737"/>
    </source>
</evidence>
<keyword evidence="6" id="KW-0228">DNA excision</keyword>
<evidence type="ECO:0000256" key="6">
    <source>
        <dbReference type="ARBA" id="ARBA00022769"/>
    </source>
</evidence>
<keyword evidence="7" id="KW-0067">ATP-binding</keyword>
<evidence type="ECO:0000256" key="7">
    <source>
        <dbReference type="ARBA" id="ARBA00022840"/>
    </source>
</evidence>
<evidence type="ECO:0000256" key="2">
    <source>
        <dbReference type="ARBA" id="ARBA00022490"/>
    </source>
</evidence>
<dbReference type="InterPro" id="IPR027417">
    <property type="entry name" value="P-loop_NTPase"/>
</dbReference>
<organism evidence="12">
    <name type="scientific">Darwinula stevensoni</name>
    <dbReference type="NCBI Taxonomy" id="69355"/>
    <lineage>
        <taxon>Eukaryota</taxon>
        <taxon>Metazoa</taxon>
        <taxon>Ecdysozoa</taxon>
        <taxon>Arthropoda</taxon>
        <taxon>Crustacea</taxon>
        <taxon>Oligostraca</taxon>
        <taxon>Ostracoda</taxon>
        <taxon>Podocopa</taxon>
        <taxon>Podocopida</taxon>
        <taxon>Darwinulocopina</taxon>
        <taxon>Darwinuloidea</taxon>
        <taxon>Darwinulidae</taxon>
        <taxon>Darwinula</taxon>
    </lineage>
</organism>
<keyword evidence="5" id="KW-0227">DNA damage</keyword>
<dbReference type="OrthoDB" id="8121756at2759"/>
<dbReference type="GO" id="GO:0006281">
    <property type="term" value="P:DNA repair"/>
    <property type="evidence" value="ECO:0007669"/>
    <property type="project" value="UniProtKB-KW"/>
</dbReference>
<proteinExistence type="predicted"/>
<feature type="domain" description="DUF7619" evidence="11">
    <location>
        <begin position="32"/>
        <end position="162"/>
    </location>
</feature>
<comment type="subcellular location">
    <subcellularLocation>
        <location evidence="1">Cytoplasm</location>
    </subcellularLocation>
</comment>
<protein>
    <recommendedName>
        <fullName evidence="11">DUF7619 domain-containing protein</fullName>
    </recommendedName>
</protein>